<evidence type="ECO:0000256" key="1">
    <source>
        <dbReference type="SAM" id="Phobius"/>
    </source>
</evidence>
<keyword evidence="3" id="KW-1185">Reference proteome</keyword>
<keyword evidence="1" id="KW-1133">Transmembrane helix</keyword>
<keyword evidence="1" id="KW-0812">Transmembrane</keyword>
<feature type="transmembrane region" description="Helical" evidence="1">
    <location>
        <begin position="18"/>
        <end position="40"/>
    </location>
</feature>
<feature type="transmembrane region" description="Helical" evidence="1">
    <location>
        <begin position="46"/>
        <end position="67"/>
    </location>
</feature>
<proteinExistence type="predicted"/>
<dbReference type="GO" id="GO:0000160">
    <property type="term" value="P:phosphorelay signal transduction system"/>
    <property type="evidence" value="ECO:0007669"/>
    <property type="project" value="InterPro"/>
</dbReference>
<accession>A0A0D2UUX4</accession>
<evidence type="ECO:0000313" key="3">
    <source>
        <dbReference type="Proteomes" id="UP000032304"/>
    </source>
</evidence>
<protein>
    <recommendedName>
        <fullName evidence="4">HPt domain-containing protein</fullName>
    </recommendedName>
</protein>
<dbReference type="AlphaFoldDB" id="A0A0D2UUX4"/>
<keyword evidence="1" id="KW-0472">Membrane</keyword>
<gene>
    <name evidence="2" type="ORF">B456_011G182900</name>
</gene>
<dbReference type="EMBL" id="CM001750">
    <property type="protein sequence ID" value="KJB72519.1"/>
    <property type="molecule type" value="Genomic_DNA"/>
</dbReference>
<evidence type="ECO:0008006" key="4">
    <source>
        <dbReference type="Google" id="ProtNLM"/>
    </source>
</evidence>
<dbReference type="Gene3D" id="1.20.120.160">
    <property type="entry name" value="HPT domain"/>
    <property type="match status" value="1"/>
</dbReference>
<dbReference type="Proteomes" id="UP000032304">
    <property type="component" value="Chromosome 11"/>
</dbReference>
<reference evidence="2 3" key="1">
    <citation type="journal article" date="2012" name="Nature">
        <title>Repeated polyploidization of Gossypium genomes and the evolution of spinnable cotton fibres.</title>
        <authorList>
            <person name="Paterson A.H."/>
            <person name="Wendel J.F."/>
            <person name="Gundlach H."/>
            <person name="Guo H."/>
            <person name="Jenkins J."/>
            <person name="Jin D."/>
            <person name="Llewellyn D."/>
            <person name="Showmaker K.C."/>
            <person name="Shu S."/>
            <person name="Udall J."/>
            <person name="Yoo M.J."/>
            <person name="Byers R."/>
            <person name="Chen W."/>
            <person name="Doron-Faigenboim A."/>
            <person name="Duke M.V."/>
            <person name="Gong L."/>
            <person name="Grimwood J."/>
            <person name="Grover C."/>
            <person name="Grupp K."/>
            <person name="Hu G."/>
            <person name="Lee T.H."/>
            <person name="Li J."/>
            <person name="Lin L."/>
            <person name="Liu T."/>
            <person name="Marler B.S."/>
            <person name="Page J.T."/>
            <person name="Roberts A.W."/>
            <person name="Romanel E."/>
            <person name="Sanders W.S."/>
            <person name="Szadkowski E."/>
            <person name="Tan X."/>
            <person name="Tang H."/>
            <person name="Xu C."/>
            <person name="Wang J."/>
            <person name="Wang Z."/>
            <person name="Zhang D."/>
            <person name="Zhang L."/>
            <person name="Ashrafi H."/>
            <person name="Bedon F."/>
            <person name="Bowers J.E."/>
            <person name="Brubaker C.L."/>
            <person name="Chee P.W."/>
            <person name="Das S."/>
            <person name="Gingle A.R."/>
            <person name="Haigler C.H."/>
            <person name="Harker D."/>
            <person name="Hoffmann L.V."/>
            <person name="Hovav R."/>
            <person name="Jones D.C."/>
            <person name="Lemke C."/>
            <person name="Mansoor S."/>
            <person name="ur Rahman M."/>
            <person name="Rainville L.N."/>
            <person name="Rambani A."/>
            <person name="Reddy U.K."/>
            <person name="Rong J.K."/>
            <person name="Saranga Y."/>
            <person name="Scheffler B.E."/>
            <person name="Scheffler J.A."/>
            <person name="Stelly D.M."/>
            <person name="Triplett B.A."/>
            <person name="Van Deynze A."/>
            <person name="Vaslin M.F."/>
            <person name="Waghmare V.N."/>
            <person name="Walford S.A."/>
            <person name="Wright R.J."/>
            <person name="Zaki E.A."/>
            <person name="Zhang T."/>
            <person name="Dennis E.S."/>
            <person name="Mayer K.F."/>
            <person name="Peterson D.G."/>
            <person name="Rokhsar D.S."/>
            <person name="Wang X."/>
            <person name="Schmutz J."/>
        </authorList>
    </citation>
    <scope>NUCLEOTIDE SEQUENCE [LARGE SCALE GENOMIC DNA]</scope>
</reference>
<dbReference type="SUPFAM" id="SSF47226">
    <property type="entry name" value="Histidine-containing phosphotransfer domain, HPT domain"/>
    <property type="match status" value="1"/>
</dbReference>
<name>A0A0D2UUX4_GOSRA</name>
<evidence type="ECO:0000313" key="2">
    <source>
        <dbReference type="EMBL" id="KJB72519.1"/>
    </source>
</evidence>
<dbReference type="Gramene" id="KJB72519">
    <property type="protein sequence ID" value="KJB72519"/>
    <property type="gene ID" value="B456_011G182900"/>
</dbReference>
<organism evidence="2 3">
    <name type="scientific">Gossypium raimondii</name>
    <name type="common">Peruvian cotton</name>
    <name type="synonym">Gossypium klotzschianum subsp. raimondii</name>
    <dbReference type="NCBI Taxonomy" id="29730"/>
    <lineage>
        <taxon>Eukaryota</taxon>
        <taxon>Viridiplantae</taxon>
        <taxon>Streptophyta</taxon>
        <taxon>Embryophyta</taxon>
        <taxon>Tracheophyta</taxon>
        <taxon>Spermatophyta</taxon>
        <taxon>Magnoliopsida</taxon>
        <taxon>eudicotyledons</taxon>
        <taxon>Gunneridae</taxon>
        <taxon>Pentapetalae</taxon>
        <taxon>rosids</taxon>
        <taxon>malvids</taxon>
        <taxon>Malvales</taxon>
        <taxon>Malvaceae</taxon>
        <taxon>Malvoideae</taxon>
        <taxon>Gossypium</taxon>
    </lineage>
</organism>
<dbReference type="InterPro" id="IPR036641">
    <property type="entry name" value="HPT_dom_sf"/>
</dbReference>
<sequence>MLSFCSFNSFKMRATQILLLKLCLFSLMIQRNFLMISPWLCKKLTFSFLFSAMDVFFSSLNMSFFLYRDQPNVDFKKVDAHVHQLKGSSSRYKALKQYDPTVSLQKLIKLVRSNHSRKTRLQNMKNEQNLGMFKLFD</sequence>